<dbReference type="EMBL" id="CAXKWB010002277">
    <property type="protein sequence ID" value="CAL4066497.1"/>
    <property type="molecule type" value="Genomic_DNA"/>
</dbReference>
<evidence type="ECO:0000313" key="4">
    <source>
        <dbReference type="Proteomes" id="UP001497623"/>
    </source>
</evidence>
<dbReference type="Proteomes" id="UP001497623">
    <property type="component" value="Unassembled WGS sequence"/>
</dbReference>
<keyword evidence="2" id="KW-0812">Transmembrane</keyword>
<name>A0AAV2PYX5_MEGNR</name>
<organism evidence="3 4">
    <name type="scientific">Meganyctiphanes norvegica</name>
    <name type="common">Northern krill</name>
    <name type="synonym">Thysanopoda norvegica</name>
    <dbReference type="NCBI Taxonomy" id="48144"/>
    <lineage>
        <taxon>Eukaryota</taxon>
        <taxon>Metazoa</taxon>
        <taxon>Ecdysozoa</taxon>
        <taxon>Arthropoda</taxon>
        <taxon>Crustacea</taxon>
        <taxon>Multicrustacea</taxon>
        <taxon>Malacostraca</taxon>
        <taxon>Eumalacostraca</taxon>
        <taxon>Eucarida</taxon>
        <taxon>Euphausiacea</taxon>
        <taxon>Euphausiidae</taxon>
        <taxon>Meganyctiphanes</taxon>
    </lineage>
</organism>
<evidence type="ECO:0000313" key="3">
    <source>
        <dbReference type="EMBL" id="CAL4066497.1"/>
    </source>
</evidence>
<dbReference type="CDD" id="cd12087">
    <property type="entry name" value="TM_EGFR-like"/>
    <property type="match status" value="1"/>
</dbReference>
<keyword evidence="2" id="KW-1133">Transmembrane helix</keyword>
<evidence type="ECO:0000256" key="1">
    <source>
        <dbReference type="SAM" id="MobiDB-lite"/>
    </source>
</evidence>
<dbReference type="AlphaFoldDB" id="A0AAV2PYX5"/>
<proteinExistence type="predicted"/>
<sequence length="106" mass="11452">DSGSTELTSNPEAGSSTSIIIGAVIATTVIVVLIAFVLFWLNKRKNKDEDELYLVDLPHHQSDPGMGNRQDSENSLYGASPGTTEPQIPNHLSRHDSENSLYGATI</sequence>
<accession>A0AAV2PYX5</accession>
<reference evidence="3 4" key="1">
    <citation type="submission" date="2024-05" db="EMBL/GenBank/DDBJ databases">
        <authorList>
            <person name="Wallberg A."/>
        </authorList>
    </citation>
    <scope>NUCLEOTIDE SEQUENCE [LARGE SCALE GENOMIC DNA]</scope>
</reference>
<feature type="region of interest" description="Disordered" evidence="1">
    <location>
        <begin position="58"/>
        <end position="106"/>
    </location>
</feature>
<gene>
    <name evidence="3" type="ORF">MNOR_LOCUS5744</name>
</gene>
<keyword evidence="4" id="KW-1185">Reference proteome</keyword>
<feature type="non-terminal residue" evidence="3">
    <location>
        <position position="106"/>
    </location>
</feature>
<feature type="non-terminal residue" evidence="3">
    <location>
        <position position="1"/>
    </location>
</feature>
<protein>
    <submittedName>
        <fullName evidence="3">Uncharacterized protein</fullName>
    </submittedName>
</protein>
<evidence type="ECO:0000256" key="2">
    <source>
        <dbReference type="SAM" id="Phobius"/>
    </source>
</evidence>
<feature type="transmembrane region" description="Helical" evidence="2">
    <location>
        <begin position="20"/>
        <end position="41"/>
    </location>
</feature>
<comment type="caution">
    <text evidence="3">The sequence shown here is derived from an EMBL/GenBank/DDBJ whole genome shotgun (WGS) entry which is preliminary data.</text>
</comment>
<feature type="compositionally biased region" description="Polar residues" evidence="1">
    <location>
        <begin position="73"/>
        <end position="87"/>
    </location>
</feature>
<keyword evidence="2" id="KW-0472">Membrane</keyword>